<dbReference type="GO" id="GO:0014731">
    <property type="term" value="C:spectrin-associated cytoskeleton"/>
    <property type="evidence" value="ECO:0007669"/>
    <property type="project" value="UniProtKB-ARBA"/>
</dbReference>
<dbReference type="PROSITE" id="PS00020">
    <property type="entry name" value="ACTININ_2"/>
    <property type="match status" value="1"/>
</dbReference>
<evidence type="ECO:0000256" key="6">
    <source>
        <dbReference type="ARBA" id="ARBA00022737"/>
    </source>
</evidence>
<dbReference type="SMART" id="SM00033">
    <property type="entry name" value="CH"/>
    <property type="match status" value="2"/>
</dbReference>
<dbReference type="Ensembl" id="ENSCCRT00000093804.2">
    <property type="protein sequence ID" value="ENSCCRP00000086343.2"/>
    <property type="gene ID" value="ENSCCRG00000035923.2"/>
</dbReference>
<dbReference type="GO" id="GO:0005200">
    <property type="term" value="F:structural constituent of cytoskeleton"/>
    <property type="evidence" value="ECO:0007669"/>
    <property type="project" value="UniProtKB-UniRule"/>
</dbReference>
<comment type="subcellular location">
    <subcellularLocation>
        <location evidence="2">Cytoplasm</location>
        <location evidence="2">Cell cortex</location>
    </subcellularLocation>
    <subcellularLocation>
        <location evidence="1">Cytoplasm</location>
        <location evidence="1">Cytoskeleton</location>
    </subcellularLocation>
</comment>
<evidence type="ECO:0000256" key="2">
    <source>
        <dbReference type="ARBA" id="ARBA00004544"/>
    </source>
</evidence>
<dbReference type="InterPro" id="IPR041681">
    <property type="entry name" value="PH_9"/>
</dbReference>
<feature type="domain" description="Calponin-homology (CH)" evidence="16">
    <location>
        <begin position="178"/>
        <end position="283"/>
    </location>
</feature>
<keyword evidence="6" id="KW-0677">Repeat</keyword>
<dbReference type="PROSITE" id="PS50021">
    <property type="entry name" value="CH"/>
    <property type="match status" value="2"/>
</dbReference>
<evidence type="ECO:0000256" key="14">
    <source>
        <dbReference type="SAM" id="MobiDB-lite"/>
    </source>
</evidence>
<feature type="domain" description="Calponin-homology (CH)" evidence="16">
    <location>
        <begin position="54"/>
        <end position="158"/>
    </location>
</feature>
<reference evidence="17" key="1">
    <citation type="submission" date="2025-08" db="UniProtKB">
        <authorList>
            <consortium name="Ensembl"/>
        </authorList>
    </citation>
    <scope>IDENTIFICATION</scope>
</reference>
<keyword evidence="5 12" id="KW-0963">Cytoplasm</keyword>
<feature type="coiled-coil region" evidence="13">
    <location>
        <begin position="1002"/>
        <end position="1029"/>
    </location>
</feature>
<dbReference type="FunFam" id="1.10.418.10:FF:000004">
    <property type="entry name" value="Spectrin beta chain"/>
    <property type="match status" value="1"/>
</dbReference>
<dbReference type="PROSITE" id="PS50003">
    <property type="entry name" value="PH_DOMAIN"/>
    <property type="match status" value="1"/>
</dbReference>
<dbReference type="InterPro" id="IPR036872">
    <property type="entry name" value="CH_dom_sf"/>
</dbReference>
<dbReference type="GO" id="GO:0051693">
    <property type="term" value="P:actin filament capping"/>
    <property type="evidence" value="ECO:0007669"/>
    <property type="project" value="UniProtKB-UniRule"/>
</dbReference>
<dbReference type="FunFam" id="1.20.58.60:FF:000049">
    <property type="entry name" value="Spectrin beta chain"/>
    <property type="match status" value="1"/>
</dbReference>
<dbReference type="FunFam" id="1.20.58.60:FF:000033">
    <property type="entry name" value="Spectrin beta chain"/>
    <property type="match status" value="1"/>
</dbReference>
<evidence type="ECO:0000259" key="15">
    <source>
        <dbReference type="PROSITE" id="PS50003"/>
    </source>
</evidence>
<keyword evidence="7" id="KW-0007">Acetylation</keyword>
<organism evidence="17 18">
    <name type="scientific">Cyprinus carpio carpio</name>
    <dbReference type="NCBI Taxonomy" id="630221"/>
    <lineage>
        <taxon>Eukaryota</taxon>
        <taxon>Metazoa</taxon>
        <taxon>Chordata</taxon>
        <taxon>Craniata</taxon>
        <taxon>Vertebrata</taxon>
        <taxon>Euteleostomi</taxon>
        <taxon>Actinopterygii</taxon>
        <taxon>Neopterygii</taxon>
        <taxon>Teleostei</taxon>
        <taxon>Ostariophysi</taxon>
        <taxon>Cypriniformes</taxon>
        <taxon>Cyprinidae</taxon>
        <taxon>Cyprininae</taxon>
        <taxon>Cyprinus</taxon>
    </lineage>
</organism>
<keyword evidence="18" id="KW-1185">Reference proteome</keyword>
<dbReference type="GO" id="GO:0005829">
    <property type="term" value="C:cytosol"/>
    <property type="evidence" value="ECO:0007669"/>
    <property type="project" value="UniProtKB-ARBA"/>
</dbReference>
<evidence type="ECO:0000256" key="10">
    <source>
        <dbReference type="ARBA" id="ARBA00059462"/>
    </source>
</evidence>
<comment type="similarity">
    <text evidence="3 12">Belongs to the spectrin family.</text>
</comment>
<accession>A0A8C1F1Y2</accession>
<dbReference type="Pfam" id="PF15410">
    <property type="entry name" value="PH_9"/>
    <property type="match status" value="1"/>
</dbReference>
<reference evidence="17" key="2">
    <citation type="submission" date="2025-09" db="UniProtKB">
        <authorList>
            <consortium name="Ensembl"/>
        </authorList>
    </citation>
    <scope>IDENTIFICATION</scope>
</reference>
<dbReference type="InterPro" id="IPR001715">
    <property type="entry name" value="CH_dom"/>
</dbReference>
<evidence type="ECO:0000313" key="17">
    <source>
        <dbReference type="Ensembl" id="ENSCCRP00000086343.2"/>
    </source>
</evidence>
<evidence type="ECO:0000313" key="18">
    <source>
        <dbReference type="Proteomes" id="UP001108240"/>
    </source>
</evidence>
<evidence type="ECO:0000256" key="11">
    <source>
        <dbReference type="ARBA" id="ARBA00062945"/>
    </source>
</evidence>
<comment type="function">
    <text evidence="10">Spectrin is the major constituent of the cytoskeletal network underlying the erythrocyte plasma membrane. It associates with band 4.1 and actin to form the cytoskeletal superstructure of the erythrocyte plasma membrane.</text>
</comment>
<dbReference type="FunFam" id="1.20.58.60:FF:000018">
    <property type="entry name" value="Spectrin beta chain"/>
    <property type="match status" value="1"/>
</dbReference>
<dbReference type="PIRSF" id="PIRSF002297">
    <property type="entry name" value="Spectrin_beta_subunit"/>
    <property type="match status" value="1"/>
</dbReference>
<protein>
    <recommendedName>
        <fullName evidence="12">Spectrin beta chain</fullName>
    </recommendedName>
</protein>
<dbReference type="CDD" id="cd10571">
    <property type="entry name" value="PH_beta_spectrin"/>
    <property type="match status" value="1"/>
</dbReference>
<dbReference type="CDD" id="cd21246">
    <property type="entry name" value="CH_SPTB-like_rpt1"/>
    <property type="match status" value="1"/>
</dbReference>
<dbReference type="GO" id="GO:0051015">
    <property type="term" value="F:actin filament binding"/>
    <property type="evidence" value="ECO:0007669"/>
    <property type="project" value="UniProtKB-ARBA"/>
</dbReference>
<evidence type="ECO:0000256" key="7">
    <source>
        <dbReference type="ARBA" id="ARBA00022990"/>
    </source>
</evidence>
<keyword evidence="13" id="KW-0175">Coiled coil</keyword>
<sequence>MTSTTDFDNAEITQQYSRINTRFELSDEELDNDNSSARLFERSRIKALADEREAVQKKTFTKWVNSILARVSCRISDLYLDLRDGRMLIKLLEVLSGERLPKPTKGRMRIHCLENVDKALQFLKEQRVHLENMGSHDIVDGNHRLILGLIWTIILRFQIQDIIVETGQADQTGRQETRSAKDALLLWCQMKTAGYPNVNITNFTTSWKDGMAFNALIHKHRPDLVDYGNLQRSNPTHNLQQAFNVAEKKLGVTKLLDPEDVFTENPDEKSIITYVVAFYHYFSKMKALAVEGKRVGKVLDQAIETEKMTEKYETLSSDLLTWIEQTIIVLNNRKLANSLAGVQQQLQAFNSYRTVEKPPKFQEKGNLEVLLFTIQSRMRANNQRVYTPKEGALVSDINKAWERLEKAEHDRERVLRDELIRQEKLEQMARRFDRKAAMRETWLLENQRLVSQDNFGYDLPAVEAAKKKHDAIETDIAAYEERVQALVALSKELEAERYHDAKRIDARKDNILRLWDYLQELLKARRGRLDKNLTLQRIFQEMLHIITWMDEMKSRLLSPDFGKHLLEVEDLLQKHSLLEADIAVQAERVRSANAAALKFANGDSYKPCDPQVIRDRVQHLDLCYQELCALAAQRKVRLEQSRRLWNFLWEIAELEGWIREKEHIFSSLDYGKDLTSVLVLQSKHSVFEDELAARRDNLKHVMDEGESMIQAKHLGSPKVQQRMDDVRNQWQQLEELAAFRKQNLLDTQCFFQFQGDADDLKAWLVDAMRQMSSDDIGHDEYTTQRLLKKHRDLRDEAAKNGGTIDTLSKQANALPEELRDTPDIQGRLSDIRDMYIELLTLSDLRQKKLDDTMALYTIFSETDACELWMGQKETWLVGLETPENLEDLEVVQNRLSILAQEMGNIQARVDDVNKAAKQLEDSRHPQTKQVKDCQTRLNRRWEAFKAMVEDKKHKVDSALSLHNYDLECDETESWIKEKTRVIESTQDLGNDLAAVITIQRKLFGMERDLAAIQDKLDFLRNEAQKLVKDHPENASDIFARQQELDAAWYTLKRTLKNREDSLGEVSKLQTFLQDMDDFQAWLFKTQKAVASEDMPDGLPEAEQFLSLHDAVRADMDGHEEDYHHVRDTGAAVIQDQEDDPQYQQLEQRLVGLDKGWDELHKMWDSRKSFLDQGLGFQQFMRDAKQAEAILNNQEYTLAHIDKSDTLDGAEKALKKHEDFVTTMDANEEKILSTLETGQRLVDSGNLYSERVNDKMGSIEDRSVFFYIISPILHPRSDIQRNLHKTFLFDLLTLWINEKMLTAQDTSYDEARNLHSKWQKHQAFMAELASNKDWLHNIDKEGQELMDSKPEFEPIVTDRLAKLHELWDKLESTTQEKARLLFDANRSELFDQSLADLKKWLAELQQQLQGDVDEEVKDLTSANILLKKHQMTENQVRDRARELEELQEAVEQHASLREDQPELEVEQQTLQRDFQKLFTPLAQRRGKLEAAKAVHQFFRDLADEILWVNERLPMAMSEDHGNNLQTVQLLLKKNQSLQKEIDGHQPRIDEVLERGQRMVAAAEGCPEEEQMSEEMKKLQEVWAKLQDEMAKRRARLYGSNEAQQYYNDADEAEAWIGEQELYMISDEKAKDEQSAMVMLKRHLLMKQVVDDYAHSIQLLADRSQKMLAEEHPDGEAIIRRKGQVDKQYAGLKELAEDRKKQLDHTYHHFLLSREVEDLDHWIAERDVVASSQEMGQDLDHVTILQDKFREFARETGTVGQERVDTVNRIIDEMIETGHSEAATLAEWKDGINESWADLLELVDTRAQHLKASYDLYFDDGKELVAHIEEKKNELPDDLGEDFSKAESFHRMHAAFERAISSLGKQVKQFQETATRLYAQYAGDQATAIQVTEKEVVEAWNGLLAACAGRRKQLEETADKFRFFTMVRDLLAWMESIIQQIETQEKPRDVSSVELLMKYHQGIRAEIETRGPKFNQCVELGRALLERKHKDSEEINDKLVQLVEKRKEMMLKWDERWDWLRLLLEVCQFARDASVAEAWLIAQEPYVASRDLGETVDEVEKLLKRHEAFEKSTATWEERFSALERLTTLELMEIRKQQQDILQYRQEVEKDSRYICVSVGADGTAGDSTVPLISEMQESGSLELDPSTSFQVTKEAEKAATLPTESSQVQPVLMEGTLSRKHEMEGPNKKASNRSWNNLYCVLKPGQLSAYKDAKSFSHSVTYHGEEPLNLSNASCEILTNYKKKKLVFKLQLEDGSEYLFQCKDEEELQNWTQAIEQAAQALTEEPVAGPSGVKAQSLPPPSSTTLEVPSTKKEKEKRFSLFAKKK</sequence>
<dbReference type="PANTHER" id="PTHR11915">
    <property type="entry name" value="SPECTRIN/FILAMIN RELATED CYTOSKELETAL PROTEIN"/>
    <property type="match status" value="1"/>
</dbReference>
<dbReference type="PROSITE" id="PS00019">
    <property type="entry name" value="ACTININ_1"/>
    <property type="match status" value="1"/>
</dbReference>
<keyword evidence="9 12" id="KW-0206">Cytoskeleton</keyword>
<dbReference type="InterPro" id="IPR018159">
    <property type="entry name" value="Spectrin/alpha-actinin"/>
</dbReference>
<dbReference type="FunFam" id="2.30.29.30:FF:000024">
    <property type="entry name" value="Spectrin beta chain"/>
    <property type="match status" value="1"/>
</dbReference>
<evidence type="ECO:0000256" key="1">
    <source>
        <dbReference type="ARBA" id="ARBA00004245"/>
    </source>
</evidence>
<dbReference type="InterPro" id="IPR001849">
    <property type="entry name" value="PH_domain"/>
</dbReference>
<dbReference type="FunFam" id="1.20.58.60:FF:000214">
    <property type="entry name" value="Spectrin beta chain"/>
    <property type="match status" value="1"/>
</dbReference>
<dbReference type="Proteomes" id="UP001108240">
    <property type="component" value="Unplaced"/>
</dbReference>
<dbReference type="FunFam" id="1.20.58.60:FF:000338">
    <property type="entry name" value="Spectrin beta chain"/>
    <property type="match status" value="1"/>
</dbReference>
<dbReference type="GO" id="GO:0016020">
    <property type="term" value="C:membrane"/>
    <property type="evidence" value="ECO:0007669"/>
    <property type="project" value="UniProtKB-ARBA"/>
</dbReference>
<keyword evidence="4 12" id="KW-0117">Actin capping</keyword>
<feature type="coiled-coil region" evidence="13">
    <location>
        <begin position="1425"/>
        <end position="1465"/>
    </location>
</feature>
<dbReference type="Gene3D" id="2.30.29.30">
    <property type="entry name" value="Pleckstrin-homology domain (PH domain)/Phosphotyrosine-binding domain (PTB)"/>
    <property type="match status" value="1"/>
</dbReference>
<dbReference type="FunFam" id="1.20.58.60:FF:000083">
    <property type="entry name" value="Spectrin beta chain"/>
    <property type="match status" value="1"/>
</dbReference>
<dbReference type="FunFam" id="1.20.58.60:FF:000011">
    <property type="entry name" value="Spectrin beta chain"/>
    <property type="match status" value="1"/>
</dbReference>
<dbReference type="InterPro" id="IPR011993">
    <property type="entry name" value="PH-like_dom_sf"/>
</dbReference>
<dbReference type="PRINTS" id="PR00683">
    <property type="entry name" value="SPECTRINPH"/>
</dbReference>
<evidence type="ECO:0000259" key="16">
    <source>
        <dbReference type="PROSITE" id="PS50021"/>
    </source>
</evidence>
<evidence type="ECO:0000256" key="12">
    <source>
        <dbReference type="PIRNR" id="PIRNR002297"/>
    </source>
</evidence>
<dbReference type="SMART" id="SM00233">
    <property type="entry name" value="PH"/>
    <property type="match status" value="1"/>
</dbReference>
<evidence type="ECO:0000256" key="8">
    <source>
        <dbReference type="ARBA" id="ARBA00023203"/>
    </source>
</evidence>
<dbReference type="SMART" id="SM00150">
    <property type="entry name" value="SPEC"/>
    <property type="match status" value="17"/>
</dbReference>
<dbReference type="SUPFAM" id="SSF50729">
    <property type="entry name" value="PH domain-like"/>
    <property type="match status" value="1"/>
</dbReference>
<feature type="region of interest" description="Disordered" evidence="14">
    <location>
        <begin position="2282"/>
        <end position="2325"/>
    </location>
</feature>
<feature type="coiled-coil region" evidence="13">
    <location>
        <begin position="462"/>
        <end position="496"/>
    </location>
</feature>
<dbReference type="CDD" id="cd21319">
    <property type="entry name" value="CH_SPTB_rpt2"/>
    <property type="match status" value="1"/>
</dbReference>
<dbReference type="Gene3D" id="1.20.58.60">
    <property type="match status" value="12"/>
</dbReference>
<dbReference type="GO" id="GO:0005543">
    <property type="term" value="F:phospholipid binding"/>
    <property type="evidence" value="ECO:0007669"/>
    <property type="project" value="InterPro"/>
</dbReference>
<dbReference type="Gene3D" id="1.10.418.10">
    <property type="entry name" value="Calponin-like domain"/>
    <property type="match status" value="2"/>
</dbReference>
<dbReference type="CDD" id="cd00176">
    <property type="entry name" value="SPEC"/>
    <property type="match status" value="10"/>
</dbReference>
<dbReference type="SUPFAM" id="SSF46966">
    <property type="entry name" value="Spectrin repeat"/>
    <property type="match status" value="14"/>
</dbReference>
<evidence type="ECO:0000256" key="5">
    <source>
        <dbReference type="ARBA" id="ARBA00022490"/>
    </source>
</evidence>
<evidence type="ECO:0000256" key="9">
    <source>
        <dbReference type="ARBA" id="ARBA00023212"/>
    </source>
</evidence>
<dbReference type="Pfam" id="PF00307">
    <property type="entry name" value="CH"/>
    <property type="match status" value="2"/>
</dbReference>
<dbReference type="Pfam" id="PF00435">
    <property type="entry name" value="Spectrin"/>
    <property type="match status" value="17"/>
</dbReference>
<evidence type="ECO:0000256" key="4">
    <source>
        <dbReference type="ARBA" id="ARBA00022467"/>
    </source>
</evidence>
<dbReference type="SUPFAM" id="SSF47576">
    <property type="entry name" value="Calponin-homology domain, CH-domain"/>
    <property type="match status" value="1"/>
</dbReference>
<feature type="compositionally biased region" description="Basic and acidic residues" evidence="14">
    <location>
        <begin position="2309"/>
        <end position="2318"/>
    </location>
</feature>
<dbReference type="GO" id="GO:0008091">
    <property type="term" value="C:spectrin"/>
    <property type="evidence" value="ECO:0007669"/>
    <property type="project" value="InterPro"/>
</dbReference>
<dbReference type="FunFam" id="1.20.58.60:FF:000019">
    <property type="entry name" value="Spectrin beta chain"/>
    <property type="match status" value="1"/>
</dbReference>
<keyword evidence="8 12" id="KW-0009">Actin-binding</keyword>
<feature type="domain" description="PH" evidence="15">
    <location>
        <begin position="2169"/>
        <end position="2279"/>
    </location>
</feature>
<dbReference type="FunFam" id="1.10.418.10:FF:000003">
    <property type="entry name" value="Spectrin beta chain"/>
    <property type="match status" value="1"/>
</dbReference>
<dbReference type="InterPro" id="IPR016343">
    <property type="entry name" value="Spectrin_bsu"/>
</dbReference>
<comment type="subunit">
    <text evidence="11">Composed of nonhomologous chains, alpha and beta, which aggregate to form dimers, tetramers, and higher polymers. Interacts with BCAM.</text>
</comment>
<dbReference type="InterPro" id="IPR001605">
    <property type="entry name" value="PH_dom-spectrin-type"/>
</dbReference>
<proteinExistence type="inferred from homology"/>
<dbReference type="InterPro" id="IPR001589">
    <property type="entry name" value="Actinin_actin-bd_CS"/>
</dbReference>
<evidence type="ECO:0000256" key="3">
    <source>
        <dbReference type="ARBA" id="ARBA00006826"/>
    </source>
</evidence>
<name>A0A8C1F1Y2_CYPCA</name>
<dbReference type="GeneTree" id="ENSGT00940000158908"/>
<evidence type="ECO:0000256" key="13">
    <source>
        <dbReference type="SAM" id="Coils"/>
    </source>
</evidence>
<dbReference type="FunFam" id="1.20.58.60:FF:000059">
    <property type="entry name" value="Spectrin beta chain"/>
    <property type="match status" value="1"/>
</dbReference>
<dbReference type="InterPro" id="IPR002017">
    <property type="entry name" value="Spectrin_repeat"/>
</dbReference>